<sequence length="515" mass="55903">MTKGIVGALSLAALVFFAVLALVLGKEAAWDFQNYHWYTPYALLNGRRMFDIAVAHHATYYSPLLDLPLWWIANAGPGWWGGVWLGLHAGASAILIAAIAWHVLPLHGATIRLAVASLLGFFGALGGGTMSQIGSTSNDILVGLPVLASLLVLLLAADCKRWWMLLLAGVLCGFAVGAKLTTGIYAVGSLGALLFLAGGPRAKLRAIVLFGLGGAIGAAITGGFWWYALWRETGNPLFPFANTIFKSPLIKIADYSDPTFRPRDWFTRILFPFIFTTDSRKVAEWDFRDVRIAVAYVLAFVMLVAMVAKRTSADPLADRVRGRMLLAYVAGAYLPWALVFGIYRYALPIEMLAPVAIAVLIGWTDAPRAARVATVVLLTVMTQAMVSFSLERASFAGRYVEVQMQPLEPDAMVLGTGKYPYSYVIPSAPPSVPWLRIDGWLVGPKDGTGLTAILEERVAAHRGPLYVIFSDWERNYRDQALAAYGLDADDASCSTVTSNIGRPLGLCRVVRRGST</sequence>
<accession>A0A8S8X7H9</accession>
<proteinExistence type="predicted"/>
<feature type="transmembrane region" description="Helical" evidence="1">
    <location>
        <begin position="320"/>
        <end position="339"/>
    </location>
</feature>
<keyword evidence="3" id="KW-1185">Reference proteome</keyword>
<keyword evidence="1" id="KW-0812">Transmembrane</keyword>
<keyword evidence="1" id="KW-1133">Transmembrane helix</keyword>
<reference evidence="2" key="1">
    <citation type="submission" date="2021-02" db="EMBL/GenBank/DDBJ databases">
        <title>Genome sequence of Rhodospirillales sp. strain TMPK1 isolated from soil.</title>
        <authorList>
            <person name="Nakai R."/>
            <person name="Kusada H."/>
            <person name="Tamaki H."/>
        </authorList>
    </citation>
    <scope>NUCLEOTIDE SEQUENCE</scope>
    <source>
        <strain evidence="2">TMPK1</strain>
    </source>
</reference>
<protein>
    <submittedName>
        <fullName evidence="2">Uncharacterized protein</fullName>
    </submittedName>
</protein>
<dbReference type="AlphaFoldDB" id="A0A8S8X7H9"/>
<evidence type="ECO:0000256" key="1">
    <source>
        <dbReference type="SAM" id="Phobius"/>
    </source>
</evidence>
<feature type="transmembrane region" description="Helical" evidence="1">
    <location>
        <begin position="163"/>
        <end position="196"/>
    </location>
</feature>
<gene>
    <name evidence="2" type="ORF">TMPK1_14300</name>
</gene>
<feature type="transmembrane region" description="Helical" evidence="1">
    <location>
        <begin position="208"/>
        <end position="228"/>
    </location>
</feature>
<evidence type="ECO:0000313" key="3">
    <source>
        <dbReference type="Proteomes" id="UP000681075"/>
    </source>
</evidence>
<keyword evidence="1" id="KW-0472">Membrane</keyword>
<feature type="transmembrane region" description="Helical" evidence="1">
    <location>
        <begin position="290"/>
        <end position="308"/>
    </location>
</feature>
<dbReference type="RefSeq" id="WP_420242291.1">
    <property type="nucleotide sequence ID" value="NZ_BOPV01000001.1"/>
</dbReference>
<organism evidence="2 3">
    <name type="scientific">Roseiterribacter gracilis</name>
    <dbReference type="NCBI Taxonomy" id="2812848"/>
    <lineage>
        <taxon>Bacteria</taxon>
        <taxon>Pseudomonadati</taxon>
        <taxon>Pseudomonadota</taxon>
        <taxon>Alphaproteobacteria</taxon>
        <taxon>Rhodospirillales</taxon>
        <taxon>Roseiterribacteraceae</taxon>
        <taxon>Roseiterribacter</taxon>
    </lineage>
</organism>
<feature type="transmembrane region" description="Helical" evidence="1">
    <location>
        <begin position="140"/>
        <end position="157"/>
    </location>
</feature>
<feature type="transmembrane region" description="Helical" evidence="1">
    <location>
        <begin position="83"/>
        <end position="103"/>
    </location>
</feature>
<feature type="transmembrane region" description="Helical" evidence="1">
    <location>
        <begin position="109"/>
        <end position="128"/>
    </location>
</feature>
<evidence type="ECO:0000313" key="2">
    <source>
        <dbReference type="EMBL" id="GIL39193.1"/>
    </source>
</evidence>
<dbReference type="Proteomes" id="UP000681075">
    <property type="component" value="Unassembled WGS sequence"/>
</dbReference>
<comment type="caution">
    <text evidence="2">The sequence shown here is derived from an EMBL/GenBank/DDBJ whole genome shotgun (WGS) entry which is preliminary data.</text>
</comment>
<dbReference type="EMBL" id="BOPV01000001">
    <property type="protein sequence ID" value="GIL39193.1"/>
    <property type="molecule type" value="Genomic_DNA"/>
</dbReference>
<name>A0A8S8X7H9_9PROT</name>